<keyword evidence="2" id="KW-1185">Reference proteome</keyword>
<name>A0ABW5N9T6_9FLAO</name>
<comment type="caution">
    <text evidence="1">The sequence shown here is derived from an EMBL/GenBank/DDBJ whole genome shotgun (WGS) entry which is preliminary data.</text>
</comment>
<protein>
    <submittedName>
        <fullName evidence="1">Uncharacterized protein</fullName>
    </submittedName>
</protein>
<evidence type="ECO:0000313" key="1">
    <source>
        <dbReference type="EMBL" id="MFD2592322.1"/>
    </source>
</evidence>
<accession>A0ABW5N9T6</accession>
<evidence type="ECO:0000313" key="2">
    <source>
        <dbReference type="Proteomes" id="UP001597459"/>
    </source>
</evidence>
<proteinExistence type="predicted"/>
<dbReference type="RefSeq" id="WP_378256752.1">
    <property type="nucleotide sequence ID" value="NZ_JBHSJV010000001.1"/>
</dbReference>
<organism evidence="1 2">
    <name type="scientific">Aquimarina hainanensis</name>
    <dbReference type="NCBI Taxonomy" id="1578017"/>
    <lineage>
        <taxon>Bacteria</taxon>
        <taxon>Pseudomonadati</taxon>
        <taxon>Bacteroidota</taxon>
        <taxon>Flavobacteriia</taxon>
        <taxon>Flavobacteriales</taxon>
        <taxon>Flavobacteriaceae</taxon>
        <taxon>Aquimarina</taxon>
    </lineage>
</organism>
<sequence>MKRKIVIGNSILTIEEFKEKYKSLLDRFDFETSVEFARELDLMFLEPINFKDKLGDIGAVISFENALKQPSNPPKNYGTRNYKNQ</sequence>
<reference evidence="2" key="1">
    <citation type="journal article" date="2019" name="Int. J. Syst. Evol. Microbiol.">
        <title>The Global Catalogue of Microorganisms (GCM) 10K type strain sequencing project: providing services to taxonomists for standard genome sequencing and annotation.</title>
        <authorList>
            <consortium name="The Broad Institute Genomics Platform"/>
            <consortium name="The Broad Institute Genome Sequencing Center for Infectious Disease"/>
            <person name="Wu L."/>
            <person name="Ma J."/>
        </authorList>
    </citation>
    <scope>NUCLEOTIDE SEQUENCE [LARGE SCALE GENOMIC DNA]</scope>
    <source>
        <strain evidence="2">KCTC 42423</strain>
    </source>
</reference>
<dbReference type="EMBL" id="JBHULX010000033">
    <property type="protein sequence ID" value="MFD2592322.1"/>
    <property type="molecule type" value="Genomic_DNA"/>
</dbReference>
<gene>
    <name evidence="1" type="ORF">ACFSTE_15900</name>
</gene>
<dbReference type="Proteomes" id="UP001597459">
    <property type="component" value="Unassembled WGS sequence"/>
</dbReference>